<feature type="region of interest" description="Disordered" evidence="1">
    <location>
        <begin position="91"/>
        <end position="144"/>
    </location>
</feature>
<keyword evidence="3" id="KW-1185">Reference proteome</keyword>
<feature type="compositionally biased region" description="Polar residues" evidence="1">
    <location>
        <begin position="92"/>
        <end position="104"/>
    </location>
</feature>
<protein>
    <submittedName>
        <fullName evidence="2">Uncharacterized protein</fullName>
    </submittedName>
</protein>
<dbReference type="Proteomes" id="UP000027265">
    <property type="component" value="Unassembled WGS sequence"/>
</dbReference>
<name>A0A067PF07_9AGAM</name>
<evidence type="ECO:0000313" key="3">
    <source>
        <dbReference type="Proteomes" id="UP000027265"/>
    </source>
</evidence>
<dbReference type="InParanoid" id="A0A067PF07"/>
<organism evidence="2 3">
    <name type="scientific">Jaapia argillacea MUCL 33604</name>
    <dbReference type="NCBI Taxonomy" id="933084"/>
    <lineage>
        <taxon>Eukaryota</taxon>
        <taxon>Fungi</taxon>
        <taxon>Dikarya</taxon>
        <taxon>Basidiomycota</taxon>
        <taxon>Agaricomycotina</taxon>
        <taxon>Agaricomycetes</taxon>
        <taxon>Agaricomycetidae</taxon>
        <taxon>Jaapiales</taxon>
        <taxon>Jaapiaceae</taxon>
        <taxon>Jaapia</taxon>
    </lineage>
</organism>
<evidence type="ECO:0000256" key="1">
    <source>
        <dbReference type="SAM" id="MobiDB-lite"/>
    </source>
</evidence>
<gene>
    <name evidence="2" type="ORF">JAAARDRAFT_278042</name>
</gene>
<reference evidence="3" key="1">
    <citation type="journal article" date="2014" name="Proc. Natl. Acad. Sci. U.S.A.">
        <title>Extensive sampling of basidiomycete genomes demonstrates inadequacy of the white-rot/brown-rot paradigm for wood decay fungi.</title>
        <authorList>
            <person name="Riley R."/>
            <person name="Salamov A.A."/>
            <person name="Brown D.W."/>
            <person name="Nagy L.G."/>
            <person name="Floudas D."/>
            <person name="Held B.W."/>
            <person name="Levasseur A."/>
            <person name="Lombard V."/>
            <person name="Morin E."/>
            <person name="Otillar R."/>
            <person name="Lindquist E.A."/>
            <person name="Sun H."/>
            <person name="LaButti K.M."/>
            <person name="Schmutz J."/>
            <person name="Jabbour D."/>
            <person name="Luo H."/>
            <person name="Baker S.E."/>
            <person name="Pisabarro A.G."/>
            <person name="Walton J.D."/>
            <person name="Blanchette R.A."/>
            <person name="Henrissat B."/>
            <person name="Martin F."/>
            <person name="Cullen D."/>
            <person name="Hibbett D.S."/>
            <person name="Grigoriev I.V."/>
        </authorList>
    </citation>
    <scope>NUCLEOTIDE SEQUENCE [LARGE SCALE GENOMIC DNA]</scope>
    <source>
        <strain evidence="3">MUCL 33604</strain>
    </source>
</reference>
<dbReference type="EMBL" id="KL197823">
    <property type="protein sequence ID" value="KDQ49066.1"/>
    <property type="molecule type" value="Genomic_DNA"/>
</dbReference>
<evidence type="ECO:0000313" key="2">
    <source>
        <dbReference type="EMBL" id="KDQ49066.1"/>
    </source>
</evidence>
<proteinExistence type="predicted"/>
<sequence length="144" mass="16269">MSLFVNFELFVSTPPSVTRTPWRPSRRPRWSAQRGYPWPAAPRPHRPCTYQLFYQYEHWPAVPTQSPTRGAPRRYGPLPFTPTPVRCFQATDAASTPDSTSRESPTVCAAPTLPASTTLSRHPRKSVAPATLTPHQPILPRHSW</sequence>
<dbReference type="HOGENOM" id="CLU_1796749_0_0_1"/>
<dbReference type="AlphaFoldDB" id="A0A067PF07"/>
<accession>A0A067PF07</accession>